<protein>
    <submittedName>
        <fullName evidence="3">Uncharacterized protein</fullName>
    </submittedName>
</protein>
<feature type="region of interest" description="Disordered" evidence="1">
    <location>
        <begin position="146"/>
        <end position="230"/>
    </location>
</feature>
<proteinExistence type="predicted"/>
<feature type="transmembrane region" description="Helical" evidence="2">
    <location>
        <begin position="49"/>
        <end position="70"/>
    </location>
</feature>
<dbReference type="OrthoDB" id="5594566at2759"/>
<keyword evidence="2" id="KW-1133">Transmembrane helix</keyword>
<dbReference type="Proteomes" id="UP001150907">
    <property type="component" value="Unassembled WGS sequence"/>
</dbReference>
<keyword evidence="2" id="KW-0812">Transmembrane</keyword>
<feature type="compositionally biased region" description="Polar residues" evidence="1">
    <location>
        <begin position="153"/>
        <end position="176"/>
    </location>
</feature>
<reference evidence="3" key="1">
    <citation type="submission" date="2022-07" db="EMBL/GenBank/DDBJ databases">
        <title>Phylogenomic reconstructions and comparative analyses of Kickxellomycotina fungi.</title>
        <authorList>
            <person name="Reynolds N.K."/>
            <person name="Stajich J.E."/>
            <person name="Barry K."/>
            <person name="Grigoriev I.V."/>
            <person name="Crous P."/>
            <person name="Smith M.E."/>
        </authorList>
    </citation>
    <scope>NUCLEOTIDE SEQUENCE</scope>
    <source>
        <strain evidence="3">IMI 214461</strain>
    </source>
</reference>
<feature type="region of interest" description="Disordered" evidence="1">
    <location>
        <begin position="1"/>
        <end position="21"/>
    </location>
</feature>
<comment type="caution">
    <text evidence="3">The sequence shown here is derived from an EMBL/GenBank/DDBJ whole genome shotgun (WGS) entry which is preliminary data.</text>
</comment>
<evidence type="ECO:0000313" key="4">
    <source>
        <dbReference type="Proteomes" id="UP001150907"/>
    </source>
</evidence>
<feature type="compositionally biased region" description="Low complexity" evidence="1">
    <location>
        <begin position="206"/>
        <end position="217"/>
    </location>
</feature>
<keyword evidence="2" id="KW-0472">Membrane</keyword>
<evidence type="ECO:0000313" key="3">
    <source>
        <dbReference type="EMBL" id="KAJ2002299.1"/>
    </source>
</evidence>
<keyword evidence="4" id="KW-1185">Reference proteome</keyword>
<dbReference type="EMBL" id="JANBQF010000315">
    <property type="protein sequence ID" value="KAJ2002299.1"/>
    <property type="molecule type" value="Genomic_DNA"/>
</dbReference>
<evidence type="ECO:0000256" key="1">
    <source>
        <dbReference type="SAM" id="MobiDB-lite"/>
    </source>
</evidence>
<accession>A0A9W8BHK5</accession>
<dbReference type="AlphaFoldDB" id="A0A9W8BHK5"/>
<evidence type="ECO:0000256" key="2">
    <source>
        <dbReference type="SAM" id="Phobius"/>
    </source>
</evidence>
<sequence length="230" mass="26209">MYTRAHAAWSEKPQASPGSGGEVAAMQATLSEYVSPTKKRTLKCVRRRCVAWLAVELFFLVTLLALLVLHSFRLSRNTHDNTYARWSSSWVMILLSVLLVVVAMAVFVTYYYFRTMLAWIRDPETTDAALLSPRSRDAHRVGWQFLRPRRPPGSQQTMPSVPAATQGNPRQYNNRQAPWASLQGGRNSRAWRQLRAQQRRRHHTDSSSITISASSLPSRDRVPRRPPPVL</sequence>
<feature type="transmembrane region" description="Helical" evidence="2">
    <location>
        <begin position="90"/>
        <end position="113"/>
    </location>
</feature>
<organism evidence="3 4">
    <name type="scientific">Coemansia thaxteri</name>
    <dbReference type="NCBI Taxonomy" id="2663907"/>
    <lineage>
        <taxon>Eukaryota</taxon>
        <taxon>Fungi</taxon>
        <taxon>Fungi incertae sedis</taxon>
        <taxon>Zoopagomycota</taxon>
        <taxon>Kickxellomycotina</taxon>
        <taxon>Kickxellomycetes</taxon>
        <taxon>Kickxellales</taxon>
        <taxon>Kickxellaceae</taxon>
        <taxon>Coemansia</taxon>
    </lineage>
</organism>
<gene>
    <name evidence="3" type="ORF">H4R26_003678</name>
</gene>
<name>A0A9W8BHK5_9FUNG</name>